<keyword evidence="3" id="KW-0732">Signal</keyword>
<name>A0AAW9SHA1_9BACT</name>
<evidence type="ECO:0000313" key="4">
    <source>
        <dbReference type="EMBL" id="MEN7550211.1"/>
    </source>
</evidence>
<accession>A0AAW9SHA1</accession>
<evidence type="ECO:0000313" key="5">
    <source>
        <dbReference type="Proteomes" id="UP001403385"/>
    </source>
</evidence>
<feature type="chain" id="PRO_5043522034" description="DUF4890 domain-containing protein" evidence="3">
    <location>
        <begin position="24"/>
        <end position="131"/>
    </location>
</feature>
<dbReference type="RefSeq" id="WP_346822990.1">
    <property type="nucleotide sequence ID" value="NZ_JBDKWZ010000012.1"/>
</dbReference>
<reference evidence="4 5" key="1">
    <citation type="submission" date="2024-04" db="EMBL/GenBank/DDBJ databases">
        <title>Novel genus in family Flammeovirgaceae.</title>
        <authorList>
            <person name="Nguyen T.H."/>
            <person name="Vuong T.Q."/>
            <person name="Le H."/>
            <person name="Kim S.-G."/>
        </authorList>
    </citation>
    <scope>NUCLEOTIDE SEQUENCE [LARGE SCALE GENOMIC DNA]</scope>
    <source>
        <strain evidence="4 5">JCM 23209</strain>
    </source>
</reference>
<feature type="signal peptide" evidence="3">
    <location>
        <begin position="1"/>
        <end position="23"/>
    </location>
</feature>
<keyword evidence="5" id="KW-1185">Reference proteome</keyword>
<evidence type="ECO:0000256" key="1">
    <source>
        <dbReference type="SAM" id="Coils"/>
    </source>
</evidence>
<keyword evidence="1" id="KW-0175">Coiled coil</keyword>
<dbReference type="Proteomes" id="UP001403385">
    <property type="component" value="Unassembled WGS sequence"/>
</dbReference>
<feature type="compositionally biased region" description="Basic residues" evidence="2">
    <location>
        <begin position="121"/>
        <end position="131"/>
    </location>
</feature>
<proteinExistence type="predicted"/>
<feature type="coiled-coil region" evidence="1">
    <location>
        <begin position="51"/>
        <end position="100"/>
    </location>
</feature>
<protein>
    <recommendedName>
        <fullName evidence="6">DUF4890 domain-containing protein</fullName>
    </recommendedName>
</protein>
<dbReference type="AlphaFoldDB" id="A0AAW9SHA1"/>
<dbReference type="EMBL" id="JBDKWZ010000012">
    <property type="protein sequence ID" value="MEN7550211.1"/>
    <property type="molecule type" value="Genomic_DNA"/>
</dbReference>
<organism evidence="4 5">
    <name type="scientific">Rapidithrix thailandica</name>
    <dbReference type="NCBI Taxonomy" id="413964"/>
    <lineage>
        <taxon>Bacteria</taxon>
        <taxon>Pseudomonadati</taxon>
        <taxon>Bacteroidota</taxon>
        <taxon>Cytophagia</taxon>
        <taxon>Cytophagales</taxon>
        <taxon>Flammeovirgaceae</taxon>
        <taxon>Rapidithrix</taxon>
    </lineage>
</organism>
<sequence length="131" mass="15353">MKNLLRVVGILLFSMMVMQLSFAQGRKGNPGPEARAKRQSEHLFSQITSFSEDQKSKIQEINLRYAKLMQEKRQSNQEDREAMRAEMKALRKQKREEFKAIMTEEQYGQYVKLQKEQGKGNRGRKKGRGKN</sequence>
<evidence type="ECO:0008006" key="6">
    <source>
        <dbReference type="Google" id="ProtNLM"/>
    </source>
</evidence>
<gene>
    <name evidence="4" type="ORF">AAG747_19985</name>
</gene>
<comment type="caution">
    <text evidence="4">The sequence shown here is derived from an EMBL/GenBank/DDBJ whole genome shotgun (WGS) entry which is preliminary data.</text>
</comment>
<evidence type="ECO:0000256" key="3">
    <source>
        <dbReference type="SAM" id="SignalP"/>
    </source>
</evidence>
<evidence type="ECO:0000256" key="2">
    <source>
        <dbReference type="SAM" id="MobiDB-lite"/>
    </source>
</evidence>
<feature type="region of interest" description="Disordered" evidence="2">
    <location>
        <begin position="110"/>
        <end position="131"/>
    </location>
</feature>